<dbReference type="EMBL" id="QPMM01000001">
    <property type="protein sequence ID" value="RFS26965.1"/>
    <property type="molecule type" value="Genomic_DNA"/>
</dbReference>
<dbReference type="OrthoDB" id="677860at2"/>
<accession>A0A3E1YHN9</accession>
<reference evidence="2 3" key="1">
    <citation type="submission" date="2018-07" db="EMBL/GenBank/DDBJ databases">
        <title>Chitinophaga K2CV101002-2 sp. nov., isolated from a monsoon evergreen broad-leaved forest soil.</title>
        <authorList>
            <person name="Lv Y."/>
        </authorList>
    </citation>
    <scope>NUCLEOTIDE SEQUENCE [LARGE SCALE GENOMIC DNA]</scope>
    <source>
        <strain evidence="2 3">GDMCC 1.1288</strain>
    </source>
</reference>
<keyword evidence="1" id="KW-0472">Membrane</keyword>
<proteinExistence type="predicted"/>
<feature type="transmembrane region" description="Helical" evidence="1">
    <location>
        <begin position="65"/>
        <end position="89"/>
    </location>
</feature>
<sequence length="127" mass="14343">MIKGAITKSQAMEFGQVAALAAMVAGLYYHNWQFVLLAVTCLLITILAPRLFSPLARIWLGFSELLGVVNVHILLTIIFSLIVLPIGLWRRWRGRDSLLLRQFKKGSNSVMVNCQKTYKPADLQHTF</sequence>
<dbReference type="RefSeq" id="WP_116974158.1">
    <property type="nucleotide sequence ID" value="NZ_QPMM01000001.1"/>
</dbReference>
<name>A0A3E1YHN9_9BACT</name>
<organism evidence="2 3">
    <name type="scientific">Chitinophaga silvatica</name>
    <dbReference type="NCBI Taxonomy" id="2282649"/>
    <lineage>
        <taxon>Bacteria</taxon>
        <taxon>Pseudomonadati</taxon>
        <taxon>Bacteroidota</taxon>
        <taxon>Chitinophagia</taxon>
        <taxon>Chitinophagales</taxon>
        <taxon>Chitinophagaceae</taxon>
        <taxon>Chitinophaga</taxon>
    </lineage>
</organism>
<evidence type="ECO:0000256" key="1">
    <source>
        <dbReference type="SAM" id="Phobius"/>
    </source>
</evidence>
<dbReference type="InterPro" id="IPR045781">
    <property type="entry name" value="SxtJ"/>
</dbReference>
<dbReference type="Proteomes" id="UP000260644">
    <property type="component" value="Unassembled WGS sequence"/>
</dbReference>
<keyword evidence="1" id="KW-1133">Transmembrane helix</keyword>
<comment type="caution">
    <text evidence="2">The sequence shown here is derived from an EMBL/GenBank/DDBJ whole genome shotgun (WGS) entry which is preliminary data.</text>
</comment>
<dbReference type="Pfam" id="PF19588">
    <property type="entry name" value="SxtJ"/>
    <property type="match status" value="1"/>
</dbReference>
<feature type="transmembrane region" description="Helical" evidence="1">
    <location>
        <begin position="35"/>
        <end position="53"/>
    </location>
</feature>
<keyword evidence="1" id="KW-0812">Transmembrane</keyword>
<evidence type="ECO:0000313" key="2">
    <source>
        <dbReference type="EMBL" id="RFS26965.1"/>
    </source>
</evidence>
<dbReference type="AlphaFoldDB" id="A0A3E1YHN9"/>
<keyword evidence="3" id="KW-1185">Reference proteome</keyword>
<evidence type="ECO:0000313" key="3">
    <source>
        <dbReference type="Proteomes" id="UP000260644"/>
    </source>
</evidence>
<gene>
    <name evidence="2" type="ORF">DVR12_04060</name>
</gene>
<protein>
    <submittedName>
        <fullName evidence="2">Uncharacterized protein</fullName>
    </submittedName>
</protein>